<reference evidence="1 2" key="1">
    <citation type="submission" date="2013-11" db="EMBL/GenBank/DDBJ databases">
        <title>Opisthorchis viverrini - life in the bile duct.</title>
        <authorList>
            <person name="Young N.D."/>
            <person name="Nagarajan N."/>
            <person name="Lin S.J."/>
            <person name="Korhonen P.K."/>
            <person name="Jex A.R."/>
            <person name="Hall R.S."/>
            <person name="Safavi-Hemami H."/>
            <person name="Kaewkong W."/>
            <person name="Bertrand D."/>
            <person name="Gao S."/>
            <person name="Seet Q."/>
            <person name="Wongkham S."/>
            <person name="Teh B.T."/>
            <person name="Wongkham C."/>
            <person name="Intapan P.M."/>
            <person name="Maleewong W."/>
            <person name="Yang X."/>
            <person name="Hu M."/>
            <person name="Wang Z."/>
            <person name="Hofmann A."/>
            <person name="Sternberg P.W."/>
            <person name="Tan P."/>
            <person name="Wang J."/>
            <person name="Gasser R.B."/>
        </authorList>
    </citation>
    <scope>NUCLEOTIDE SEQUENCE [LARGE SCALE GENOMIC DNA]</scope>
</reference>
<dbReference type="AlphaFoldDB" id="A0A074ZVH4"/>
<dbReference type="GeneID" id="20317763"/>
<sequence>MCRLSAPHIAATNWKNNEQLGQPGSIPALVQLSSDMAARHRKGATAERHIEKSEMASRQYGKHWGYSVLHSAFVRELRLGCQTACRCVVQLPLLLV</sequence>
<dbReference type="EMBL" id="KL596670">
    <property type="protein sequence ID" value="KER29882.1"/>
    <property type="molecule type" value="Genomic_DNA"/>
</dbReference>
<accession>A0A074ZVH4</accession>
<proteinExistence type="predicted"/>
<dbReference type="RefSeq" id="XP_009166359.1">
    <property type="nucleotide sequence ID" value="XM_009168095.1"/>
</dbReference>
<gene>
    <name evidence="1" type="ORF">T265_03576</name>
</gene>
<protein>
    <submittedName>
        <fullName evidence="1">Uncharacterized protein</fullName>
    </submittedName>
</protein>
<dbReference type="OrthoDB" id="6266369at2759"/>
<dbReference type="KEGG" id="ovi:T265_03576"/>
<name>A0A074ZVH4_OPIVI</name>
<evidence type="ECO:0000313" key="2">
    <source>
        <dbReference type="Proteomes" id="UP000054324"/>
    </source>
</evidence>
<evidence type="ECO:0000313" key="1">
    <source>
        <dbReference type="EMBL" id="KER29882.1"/>
    </source>
</evidence>
<dbReference type="Proteomes" id="UP000054324">
    <property type="component" value="Unassembled WGS sequence"/>
</dbReference>
<keyword evidence="2" id="KW-1185">Reference proteome</keyword>
<organism evidence="1 2">
    <name type="scientific">Opisthorchis viverrini</name>
    <name type="common">Southeast Asian liver fluke</name>
    <dbReference type="NCBI Taxonomy" id="6198"/>
    <lineage>
        <taxon>Eukaryota</taxon>
        <taxon>Metazoa</taxon>
        <taxon>Spiralia</taxon>
        <taxon>Lophotrochozoa</taxon>
        <taxon>Platyhelminthes</taxon>
        <taxon>Trematoda</taxon>
        <taxon>Digenea</taxon>
        <taxon>Opisthorchiida</taxon>
        <taxon>Opisthorchiata</taxon>
        <taxon>Opisthorchiidae</taxon>
        <taxon>Opisthorchis</taxon>
    </lineage>
</organism>
<dbReference type="CTD" id="20317763"/>